<dbReference type="EMBL" id="JAEDAQ010000007">
    <property type="protein sequence ID" value="MBH9580888.1"/>
    <property type="molecule type" value="Genomic_DNA"/>
</dbReference>
<dbReference type="Pfam" id="PF05133">
    <property type="entry name" value="SPP1_portal"/>
    <property type="match status" value="1"/>
</dbReference>
<dbReference type="Proteomes" id="UP000597038">
    <property type="component" value="Unassembled WGS sequence"/>
</dbReference>
<name>A0ABS0QNX2_9STAP</name>
<sequence>MKKVNEFEYDIDARNAYDMLKNPQANIIYTYDSSANELINDLDAISKYIKHHLEYQRPRLVTLNNYYDGLNINIMQSKRRKEEHLADNRAAHDYASYISDFVNGYFLGNPIQIVSDDDEVIDILNDLHDLNDIDTLNRSLGLDLSIYGRAYEYMVRTDKDQIKLYKSNALNTFIIFDNTVEQNSLAAVRYWQSQMVEGNDDHYNVDVITDSFTYRFKTSKTKAMKLEERESPEPHLFGKVTITEYRNNERRRGDFEKVVSLIDLYDNAQSDTANYMSDLNDAMLIIKGSVNFSPEEVKKQKEANVLFLEPPIYEDTEMRTVEGNVDADYIYKQYDVSGTEAYKERIDDDIHMFTNTPNMKDKSFSGTQSGEAMKYKLFGLEQRTKIKEGLFEKALNRRYKLIETMLKITRELNNNKTLHDLRFVFNRNLPKSVIDELNAYVSAGGRLSQETLMSVLSFIQDPQLELEKIKQEEEVERKHQDNNLYNDFEQKTEVEKE</sequence>
<protein>
    <submittedName>
        <fullName evidence="2">Phage portal protein</fullName>
    </submittedName>
</protein>
<organism evidence="2 3">
    <name type="scientific">Staphylococcus felis</name>
    <dbReference type="NCBI Taxonomy" id="46127"/>
    <lineage>
        <taxon>Bacteria</taxon>
        <taxon>Bacillati</taxon>
        <taxon>Bacillota</taxon>
        <taxon>Bacilli</taxon>
        <taxon>Bacillales</taxon>
        <taxon>Staphylococcaceae</taxon>
        <taxon>Staphylococcus</taxon>
    </lineage>
</organism>
<proteinExistence type="predicted"/>
<gene>
    <name evidence="2" type="ORF">I9026_05825</name>
</gene>
<comment type="caution">
    <text evidence="2">The sequence shown here is derived from an EMBL/GenBank/DDBJ whole genome shotgun (WGS) entry which is preliminary data.</text>
</comment>
<keyword evidence="3" id="KW-1185">Reference proteome</keyword>
<evidence type="ECO:0000313" key="3">
    <source>
        <dbReference type="Proteomes" id="UP000597038"/>
    </source>
</evidence>
<dbReference type="NCBIfam" id="TIGR01538">
    <property type="entry name" value="portal_SPP1"/>
    <property type="match status" value="1"/>
</dbReference>
<evidence type="ECO:0000313" key="2">
    <source>
        <dbReference type="EMBL" id="MBH9580888.1"/>
    </source>
</evidence>
<dbReference type="InterPro" id="IPR021145">
    <property type="entry name" value="Portal_protein_SPP1_Gp6-like"/>
</dbReference>
<feature type="region of interest" description="Disordered" evidence="1">
    <location>
        <begin position="473"/>
        <end position="497"/>
    </location>
</feature>
<feature type="compositionally biased region" description="Basic and acidic residues" evidence="1">
    <location>
        <begin position="488"/>
        <end position="497"/>
    </location>
</feature>
<dbReference type="InterPro" id="IPR006428">
    <property type="entry name" value="Portal_SPP1-type"/>
</dbReference>
<accession>A0ABS0QNX2</accession>
<evidence type="ECO:0000256" key="1">
    <source>
        <dbReference type="SAM" id="MobiDB-lite"/>
    </source>
</evidence>
<reference evidence="2 3" key="1">
    <citation type="submission" date="2020-12" db="EMBL/GenBank/DDBJ databases">
        <title>Genomic analysis of Staphylococcus felis from a cat with skin infection.</title>
        <authorList>
            <person name="Aslantas O."/>
            <person name="Keskin O."/>
            <person name="Buyukaltay K."/>
            <person name="Gullu Yucetepe A."/>
        </authorList>
    </citation>
    <scope>NUCLEOTIDE SEQUENCE [LARGE SCALE GENOMIC DNA]</scope>
    <source>
        <strain evidence="2 3">HARRANVET</strain>
    </source>
</reference>
<dbReference type="RefSeq" id="WP_198092694.1">
    <property type="nucleotide sequence ID" value="NZ_JAEDAQ010000007.1"/>
</dbReference>